<keyword evidence="3" id="KW-1185">Reference proteome</keyword>
<feature type="compositionally biased region" description="Basic and acidic residues" evidence="1">
    <location>
        <begin position="31"/>
        <end position="43"/>
    </location>
</feature>
<sequence length="189" mass="20940">MNTHSSSQSHNQNMDGHQEPLPIPAYLPPTHDNEELADDEQHAYQEYQTIESDGNTLNPGPGQPELDESESWRSTGLESAEPTRGPPADTISLHPYPAPHAADAHHFSVFLQVEAHRNGVNANPVQLSAVLQAGNAVMPYGQPQLQTSRARRVNVILNTFPGRIAQLPPQMPRQCPMCRRPIPCRHIPY</sequence>
<dbReference type="EMBL" id="JAACJM010000032">
    <property type="protein sequence ID" value="KAF5364679.1"/>
    <property type="molecule type" value="Genomic_DNA"/>
</dbReference>
<evidence type="ECO:0000256" key="1">
    <source>
        <dbReference type="SAM" id="MobiDB-lite"/>
    </source>
</evidence>
<feature type="compositionally biased region" description="Low complexity" evidence="1">
    <location>
        <begin position="1"/>
        <end position="13"/>
    </location>
</feature>
<evidence type="ECO:0000313" key="3">
    <source>
        <dbReference type="Proteomes" id="UP000559256"/>
    </source>
</evidence>
<feature type="region of interest" description="Disordered" evidence="1">
    <location>
        <begin position="1"/>
        <end position="88"/>
    </location>
</feature>
<reference evidence="2 3" key="1">
    <citation type="journal article" date="2020" name="ISME J.">
        <title>Uncovering the hidden diversity of litter-decomposition mechanisms in mushroom-forming fungi.</title>
        <authorList>
            <person name="Floudas D."/>
            <person name="Bentzer J."/>
            <person name="Ahren D."/>
            <person name="Johansson T."/>
            <person name="Persson P."/>
            <person name="Tunlid A."/>
        </authorList>
    </citation>
    <scope>NUCLEOTIDE SEQUENCE [LARGE SCALE GENOMIC DNA]</scope>
    <source>
        <strain evidence="2 3">CBS 291.85</strain>
    </source>
</reference>
<evidence type="ECO:0000313" key="2">
    <source>
        <dbReference type="EMBL" id="KAF5364679.1"/>
    </source>
</evidence>
<comment type="caution">
    <text evidence="2">The sequence shown here is derived from an EMBL/GenBank/DDBJ whole genome shotgun (WGS) entry which is preliminary data.</text>
</comment>
<gene>
    <name evidence="2" type="ORF">D9758_005597</name>
</gene>
<feature type="compositionally biased region" description="Polar residues" evidence="1">
    <location>
        <begin position="46"/>
        <end position="58"/>
    </location>
</feature>
<dbReference type="Proteomes" id="UP000559256">
    <property type="component" value="Unassembled WGS sequence"/>
</dbReference>
<name>A0A8H5GH14_9AGAR</name>
<dbReference type="AlphaFoldDB" id="A0A8H5GH14"/>
<proteinExistence type="predicted"/>
<organism evidence="2 3">
    <name type="scientific">Tetrapyrgos nigripes</name>
    <dbReference type="NCBI Taxonomy" id="182062"/>
    <lineage>
        <taxon>Eukaryota</taxon>
        <taxon>Fungi</taxon>
        <taxon>Dikarya</taxon>
        <taxon>Basidiomycota</taxon>
        <taxon>Agaricomycotina</taxon>
        <taxon>Agaricomycetes</taxon>
        <taxon>Agaricomycetidae</taxon>
        <taxon>Agaricales</taxon>
        <taxon>Marasmiineae</taxon>
        <taxon>Marasmiaceae</taxon>
        <taxon>Tetrapyrgos</taxon>
    </lineage>
</organism>
<protein>
    <submittedName>
        <fullName evidence="2">Uncharacterized protein</fullName>
    </submittedName>
</protein>
<accession>A0A8H5GH14</accession>